<sequence>MSDPWPLPGADRWRRIVRSMGETLPVNKFESGAPRSRKMPTISNPLLIGGLGVAAVGAGAAVKYLKPMAASRQDQQLLKLLQAKLERVPGLADVGVETKQSFGKPLLVRTSVELLQMPVSPTDLLERVARYVWDGAPKSPVALQVRLSSPGEQWTLKDLDFPDEVARPHELYERFGAPASDPTWKP</sequence>
<accession>A0A9W5RF26</accession>
<keyword evidence="1" id="KW-0812">Transmembrane</keyword>
<reference evidence="2 3" key="1">
    <citation type="submission" date="2013-05" db="EMBL/GenBank/DDBJ databases">
        <title>The Genome Sequence of Actinomyces europaeus ACS-120-V-COL10B.</title>
        <authorList>
            <consortium name="The Broad Institute Genomics Platform"/>
            <person name="Earl A."/>
            <person name="Ward D."/>
            <person name="Feldgarden M."/>
            <person name="Gevers D."/>
            <person name="Saerens B."/>
            <person name="Vaneechoutte M."/>
            <person name="Walker B."/>
            <person name="Young S."/>
            <person name="Zeng Q."/>
            <person name="Gargeya S."/>
            <person name="Fitzgerald M."/>
            <person name="Haas B."/>
            <person name="Abouelleil A."/>
            <person name="Allen A.W."/>
            <person name="Alvarado L."/>
            <person name="Arachchi H.M."/>
            <person name="Berlin A.M."/>
            <person name="Chapman S.B."/>
            <person name="Gainer-Dewar J."/>
            <person name="Goldberg J."/>
            <person name="Griggs A."/>
            <person name="Gujja S."/>
            <person name="Hansen M."/>
            <person name="Howarth C."/>
            <person name="Imamovic A."/>
            <person name="Ireland A."/>
            <person name="Larimer J."/>
            <person name="McCowan C."/>
            <person name="Murphy C."/>
            <person name="Pearson M."/>
            <person name="Poon T.W."/>
            <person name="Priest M."/>
            <person name="Roberts A."/>
            <person name="Saif S."/>
            <person name="Shea T."/>
            <person name="Sisk P."/>
            <person name="Sykes S."/>
            <person name="Wortman J."/>
            <person name="Nusbaum C."/>
            <person name="Birren B."/>
        </authorList>
    </citation>
    <scope>NUCLEOTIDE SEQUENCE [LARGE SCALE GENOMIC DNA]</scope>
    <source>
        <strain evidence="2 3">ACS-120-V-Col10b</strain>
    </source>
</reference>
<proteinExistence type="predicted"/>
<evidence type="ECO:0000313" key="3">
    <source>
        <dbReference type="Proteomes" id="UP000014387"/>
    </source>
</evidence>
<dbReference type="OrthoDB" id="3257319at2"/>
<name>A0A9W5RF26_9ACTO</name>
<feature type="transmembrane region" description="Helical" evidence="1">
    <location>
        <begin position="46"/>
        <end position="65"/>
    </location>
</feature>
<evidence type="ECO:0000256" key="1">
    <source>
        <dbReference type="SAM" id="Phobius"/>
    </source>
</evidence>
<keyword evidence="1" id="KW-1133">Transmembrane helix</keyword>
<evidence type="ECO:0000313" key="2">
    <source>
        <dbReference type="EMBL" id="EPD31269.1"/>
    </source>
</evidence>
<organism evidence="2 3">
    <name type="scientific">Gleimia europaea ACS-120-V-Col10b</name>
    <dbReference type="NCBI Taxonomy" id="883069"/>
    <lineage>
        <taxon>Bacteria</taxon>
        <taxon>Bacillati</taxon>
        <taxon>Actinomycetota</taxon>
        <taxon>Actinomycetes</taxon>
        <taxon>Actinomycetales</taxon>
        <taxon>Actinomycetaceae</taxon>
        <taxon>Gleimia</taxon>
    </lineage>
</organism>
<dbReference type="RefSeq" id="WP_016444380.1">
    <property type="nucleotide sequence ID" value="NZ_KE150266.1"/>
</dbReference>
<keyword evidence="3" id="KW-1185">Reference proteome</keyword>
<dbReference type="Proteomes" id="UP000014387">
    <property type="component" value="Unassembled WGS sequence"/>
</dbReference>
<dbReference type="EMBL" id="AGWN01000001">
    <property type="protein sequence ID" value="EPD31269.1"/>
    <property type="molecule type" value="Genomic_DNA"/>
</dbReference>
<gene>
    <name evidence="2" type="ORF">HMPREF9238_01037</name>
</gene>
<protein>
    <submittedName>
        <fullName evidence="2">Uncharacterized protein</fullName>
    </submittedName>
</protein>
<comment type="caution">
    <text evidence="2">The sequence shown here is derived from an EMBL/GenBank/DDBJ whole genome shotgun (WGS) entry which is preliminary data.</text>
</comment>
<keyword evidence="1" id="KW-0472">Membrane</keyword>
<dbReference type="AlphaFoldDB" id="A0A9W5RF26"/>